<gene>
    <name evidence="9" type="ORF">UU80_C0003G0007</name>
</gene>
<feature type="domain" description="SH3b" evidence="8">
    <location>
        <begin position="402"/>
        <end position="466"/>
    </location>
</feature>
<reference evidence="9 10" key="1">
    <citation type="journal article" date="2015" name="Nature">
        <title>rRNA introns, odd ribosomes, and small enigmatic genomes across a large radiation of phyla.</title>
        <authorList>
            <person name="Brown C.T."/>
            <person name="Hug L.A."/>
            <person name="Thomas B.C."/>
            <person name="Sharon I."/>
            <person name="Castelle C.J."/>
            <person name="Singh A."/>
            <person name="Wilkins M.J."/>
            <person name="Williams K.H."/>
            <person name="Banfield J.F."/>
        </authorList>
    </citation>
    <scope>NUCLEOTIDE SEQUENCE [LARGE SCALE GENOMIC DNA]</scope>
</reference>
<sequence>MKVGFFLALSTKKEKGSFIENLAMLLTSGIDLVSAFDTIATETRSAGMKKVVNFMKEEIEGGSSLSNAMDASRIFSPHIISLVQLGEQSGKLIENLNAIVTQQQKEQALKAKISSAMMYPVFVLGLMVVVSIGIAWFILPRLSSVFKSVNKKLPIVTRILIETGNFLGEYGYIVIPALLIAMTLLVYFVFIYRRTKFVGQFIFLNTPIIKRLVQEVEISKFGYILGNLMSAGLPVVTSLRSLADITSINRYKRFYSFLADKVSEGNSFHKSFTTYKNTSQIFPLQVQQILFASEKSGRLSESLVNIGEKYEEKTESTSKNLTTLLEPLLLVIVWFGVGTVALAVILPIYSLVGNLGDTPDTQPPAAKTRVVKTADPSVEVPESTESSATEDGVEVLLTGDDIVEILPTGVDYLNVRKEPSTGAEILTRVKPGERYKYLEEITGWTRIELPENGSGWVSANYVRKSDQD</sequence>
<evidence type="ECO:0000256" key="7">
    <source>
        <dbReference type="SAM" id="Phobius"/>
    </source>
</evidence>
<evidence type="ECO:0000313" key="10">
    <source>
        <dbReference type="Proteomes" id="UP000034920"/>
    </source>
</evidence>
<dbReference type="PROSITE" id="PS51781">
    <property type="entry name" value="SH3B"/>
    <property type="match status" value="1"/>
</dbReference>
<feature type="transmembrane region" description="Helical" evidence="7">
    <location>
        <begin position="170"/>
        <end position="192"/>
    </location>
</feature>
<comment type="caution">
    <text evidence="9">The sequence shown here is derived from an EMBL/GenBank/DDBJ whole genome shotgun (WGS) entry which is preliminary data.</text>
</comment>
<accession>A0A0G0XE61</accession>
<evidence type="ECO:0000256" key="3">
    <source>
        <dbReference type="ARBA" id="ARBA00022475"/>
    </source>
</evidence>
<dbReference type="InterPro" id="IPR042094">
    <property type="entry name" value="T2SS_GspF_sf"/>
</dbReference>
<evidence type="ECO:0000256" key="6">
    <source>
        <dbReference type="ARBA" id="ARBA00023136"/>
    </source>
</evidence>
<dbReference type="PRINTS" id="PR00812">
    <property type="entry name" value="BCTERIALGSPF"/>
</dbReference>
<feature type="transmembrane region" description="Helical" evidence="7">
    <location>
        <begin position="117"/>
        <end position="139"/>
    </location>
</feature>
<feature type="transmembrane region" description="Helical" evidence="7">
    <location>
        <begin position="328"/>
        <end position="352"/>
    </location>
</feature>
<evidence type="ECO:0000259" key="8">
    <source>
        <dbReference type="PROSITE" id="PS51781"/>
    </source>
</evidence>
<evidence type="ECO:0000256" key="5">
    <source>
        <dbReference type="ARBA" id="ARBA00022989"/>
    </source>
</evidence>
<dbReference type="Gene3D" id="2.30.30.40">
    <property type="entry name" value="SH3 Domains"/>
    <property type="match status" value="1"/>
</dbReference>
<dbReference type="Proteomes" id="UP000034920">
    <property type="component" value="Unassembled WGS sequence"/>
</dbReference>
<dbReference type="GO" id="GO:0005886">
    <property type="term" value="C:plasma membrane"/>
    <property type="evidence" value="ECO:0007669"/>
    <property type="project" value="UniProtKB-SubCell"/>
</dbReference>
<name>A0A0G0XE61_UNCKA</name>
<dbReference type="InterPro" id="IPR003646">
    <property type="entry name" value="SH3-like_bac-type"/>
</dbReference>
<comment type="similarity">
    <text evidence="2">Belongs to the GSP F family.</text>
</comment>
<dbReference type="Pfam" id="PF08239">
    <property type="entry name" value="SH3_3"/>
    <property type="match status" value="1"/>
</dbReference>
<dbReference type="EMBL" id="LCCA01000003">
    <property type="protein sequence ID" value="KKS22707.1"/>
    <property type="molecule type" value="Genomic_DNA"/>
</dbReference>
<keyword evidence="5 7" id="KW-1133">Transmembrane helix</keyword>
<evidence type="ECO:0000256" key="4">
    <source>
        <dbReference type="ARBA" id="ARBA00022692"/>
    </source>
</evidence>
<dbReference type="InterPro" id="IPR003004">
    <property type="entry name" value="GspF/PilC"/>
</dbReference>
<organism evidence="9 10">
    <name type="scientific">candidate division WWE3 bacterium GW2011_GWA1_41_8</name>
    <dbReference type="NCBI Taxonomy" id="1619103"/>
    <lineage>
        <taxon>Bacteria</taxon>
        <taxon>Katanobacteria</taxon>
    </lineage>
</organism>
<keyword evidence="4 7" id="KW-0812">Transmembrane</keyword>
<dbReference type="InterPro" id="IPR018076">
    <property type="entry name" value="T2SS_GspF_dom"/>
</dbReference>
<dbReference type="PANTHER" id="PTHR30012:SF0">
    <property type="entry name" value="TYPE II SECRETION SYSTEM PROTEIN F-RELATED"/>
    <property type="match status" value="1"/>
</dbReference>
<keyword evidence="3" id="KW-1003">Cell membrane</keyword>
<dbReference type="Gene3D" id="1.20.81.30">
    <property type="entry name" value="Type II secretion system (T2SS), domain F"/>
    <property type="match status" value="2"/>
</dbReference>
<protein>
    <submittedName>
        <fullName evidence="9">Pilin biogenesis protein</fullName>
    </submittedName>
</protein>
<evidence type="ECO:0000256" key="2">
    <source>
        <dbReference type="ARBA" id="ARBA00005745"/>
    </source>
</evidence>
<dbReference type="PANTHER" id="PTHR30012">
    <property type="entry name" value="GENERAL SECRETION PATHWAY PROTEIN"/>
    <property type="match status" value="1"/>
</dbReference>
<evidence type="ECO:0000313" key="9">
    <source>
        <dbReference type="EMBL" id="KKS22707.1"/>
    </source>
</evidence>
<comment type="subcellular location">
    <subcellularLocation>
        <location evidence="1">Cell membrane</location>
        <topology evidence="1">Multi-pass membrane protein</topology>
    </subcellularLocation>
</comment>
<dbReference type="STRING" id="1619103.UU80_C0003G0007"/>
<dbReference type="Pfam" id="PF00482">
    <property type="entry name" value="T2SSF"/>
    <property type="match status" value="2"/>
</dbReference>
<dbReference type="SMART" id="SM00287">
    <property type="entry name" value="SH3b"/>
    <property type="match status" value="1"/>
</dbReference>
<dbReference type="AlphaFoldDB" id="A0A0G0XE61"/>
<proteinExistence type="inferred from homology"/>
<keyword evidence="6 7" id="KW-0472">Membrane</keyword>
<evidence type="ECO:0000256" key="1">
    <source>
        <dbReference type="ARBA" id="ARBA00004651"/>
    </source>
</evidence>